<feature type="chain" id="PRO_5038718552" evidence="2">
    <location>
        <begin position="26"/>
        <end position="272"/>
    </location>
</feature>
<reference evidence="3 4" key="1">
    <citation type="journal article" date="2013" name="Genome Announc.">
        <title>Draft genome sequence of an Actinobacterium, Brachybacterium muris strain UCD-AY4.</title>
        <authorList>
            <person name="Lo J.R."/>
            <person name="Lang J.M."/>
            <person name="Darling A.E."/>
            <person name="Eisen J.A."/>
            <person name="Coil D.A."/>
        </authorList>
    </citation>
    <scope>NUCLEOTIDE SEQUENCE [LARGE SCALE GENOMIC DNA]</scope>
    <source>
        <strain evidence="3 4">UCD-AY4</strain>
    </source>
</reference>
<keyword evidence="1" id="KW-1133">Transmembrane helix</keyword>
<gene>
    <name evidence="3" type="ORF">D641_0102235</name>
</gene>
<feature type="transmembrane region" description="Helical" evidence="1">
    <location>
        <begin position="51"/>
        <end position="75"/>
    </location>
</feature>
<feature type="transmembrane region" description="Helical" evidence="1">
    <location>
        <begin position="125"/>
        <end position="142"/>
    </location>
</feature>
<name>A0A022L0K0_9MICO</name>
<dbReference type="HOGENOM" id="CLU_063873_1_0_11"/>
<keyword evidence="1" id="KW-0472">Membrane</keyword>
<keyword evidence="1" id="KW-0812">Transmembrane</keyword>
<sequence>MPYTLAHPLFAAPLRRLGLPLSALAAGAVAPDLPLWATSVGLPGHLGSEGYFFTHSLPGIVTADLLIGMILWGIWVQLVRAPFFDSLPSPLRERVPAVAPGPEATSLRRSGRSSPSAPLDAARRWSLAALGVMLGVITHVGIDEFTHPGRWGTQNIPWLAETHAGLLGTSWVQYSAGVGGLLGIALWCGWIVLRSRPLPRPATSQAARRTVQALVMLAMVIAVADAATVATDSLSRAAFVAATRGVMTVLAGLLLGSAISAAVEGLRPSRPR</sequence>
<evidence type="ECO:0000256" key="2">
    <source>
        <dbReference type="SAM" id="SignalP"/>
    </source>
</evidence>
<feature type="transmembrane region" description="Helical" evidence="1">
    <location>
        <begin position="237"/>
        <end position="263"/>
    </location>
</feature>
<feature type="transmembrane region" description="Helical" evidence="1">
    <location>
        <begin position="213"/>
        <end position="231"/>
    </location>
</feature>
<keyword evidence="4" id="KW-1185">Reference proteome</keyword>
<organism evidence="3 4">
    <name type="scientific">Brachybacterium muris UCD-AY4</name>
    <dbReference type="NCBI Taxonomy" id="1249481"/>
    <lineage>
        <taxon>Bacteria</taxon>
        <taxon>Bacillati</taxon>
        <taxon>Actinomycetota</taxon>
        <taxon>Actinomycetes</taxon>
        <taxon>Micrococcales</taxon>
        <taxon>Dermabacteraceae</taxon>
        <taxon>Brachybacterium</taxon>
    </lineage>
</organism>
<dbReference type="Pfam" id="PF13803">
    <property type="entry name" value="DUF4184"/>
    <property type="match status" value="1"/>
</dbReference>
<dbReference type="OrthoDB" id="9766267at2"/>
<keyword evidence="2" id="KW-0732">Signal</keyword>
<accession>A0A022L0K0</accession>
<evidence type="ECO:0000313" key="3">
    <source>
        <dbReference type="EMBL" id="EYT50655.1"/>
    </source>
</evidence>
<feature type="transmembrane region" description="Helical" evidence="1">
    <location>
        <begin position="171"/>
        <end position="193"/>
    </location>
</feature>
<dbReference type="AlphaFoldDB" id="A0A022L0K0"/>
<evidence type="ECO:0000256" key="1">
    <source>
        <dbReference type="SAM" id="Phobius"/>
    </source>
</evidence>
<proteinExistence type="predicted"/>
<evidence type="ECO:0000313" key="4">
    <source>
        <dbReference type="Proteomes" id="UP000019754"/>
    </source>
</evidence>
<feature type="signal peptide" evidence="2">
    <location>
        <begin position="1"/>
        <end position="25"/>
    </location>
</feature>
<protein>
    <submittedName>
        <fullName evidence="3">Membrane protein</fullName>
    </submittedName>
</protein>
<dbReference type="EMBL" id="AORC01000003">
    <property type="protein sequence ID" value="EYT50655.1"/>
    <property type="molecule type" value="Genomic_DNA"/>
</dbReference>
<dbReference type="Proteomes" id="UP000019754">
    <property type="component" value="Unassembled WGS sequence"/>
</dbReference>
<dbReference type="STRING" id="1249481.D641_0102235"/>
<dbReference type="InterPro" id="IPR025238">
    <property type="entry name" value="DUF4184"/>
</dbReference>
<comment type="caution">
    <text evidence="3">The sequence shown here is derived from an EMBL/GenBank/DDBJ whole genome shotgun (WGS) entry which is preliminary data.</text>
</comment>
<dbReference type="RefSeq" id="WP_017822167.1">
    <property type="nucleotide sequence ID" value="NZ_AORC01000003.1"/>
</dbReference>